<dbReference type="KEGG" id="azz:DEW08_14050"/>
<organism evidence="1 2">
    <name type="scientific">Azospirillum thermophilum</name>
    <dbReference type="NCBI Taxonomy" id="2202148"/>
    <lineage>
        <taxon>Bacteria</taxon>
        <taxon>Pseudomonadati</taxon>
        <taxon>Pseudomonadota</taxon>
        <taxon>Alphaproteobacteria</taxon>
        <taxon>Rhodospirillales</taxon>
        <taxon>Azospirillaceae</taxon>
        <taxon>Azospirillum</taxon>
    </lineage>
</organism>
<evidence type="ECO:0000313" key="1">
    <source>
        <dbReference type="EMBL" id="AWK87195.1"/>
    </source>
</evidence>
<dbReference type="AlphaFoldDB" id="A0A2S2CRZ3"/>
<dbReference type="EMBL" id="CP029353">
    <property type="protein sequence ID" value="AWK87195.1"/>
    <property type="molecule type" value="Genomic_DNA"/>
</dbReference>
<dbReference type="OrthoDB" id="7307760at2"/>
<name>A0A2S2CRZ3_9PROT</name>
<evidence type="ECO:0000313" key="2">
    <source>
        <dbReference type="Proteomes" id="UP000245629"/>
    </source>
</evidence>
<sequence>MKREYDRDRLRRVAAALGDSHLYDKHHTGEFIAMRLSDSLADLPGFDAERVQDTLMRLAEAALRADEDGRA</sequence>
<dbReference type="Proteomes" id="UP000245629">
    <property type="component" value="Chromosome 2"/>
</dbReference>
<protein>
    <submittedName>
        <fullName evidence="1">Uncharacterized protein</fullName>
    </submittedName>
</protein>
<gene>
    <name evidence="1" type="ORF">DEW08_14050</name>
</gene>
<keyword evidence="2" id="KW-1185">Reference proteome</keyword>
<reference evidence="2" key="1">
    <citation type="submission" date="2018-05" db="EMBL/GenBank/DDBJ databases">
        <title>Azospirillum thermophila sp. nov., a novel isolated from hot spring.</title>
        <authorList>
            <person name="Zhao Z."/>
        </authorList>
    </citation>
    <scope>NUCLEOTIDE SEQUENCE [LARGE SCALE GENOMIC DNA]</scope>
    <source>
        <strain evidence="2">CFH 70021</strain>
    </source>
</reference>
<dbReference type="RefSeq" id="WP_109328070.1">
    <property type="nucleotide sequence ID" value="NZ_CP029353.1"/>
</dbReference>
<proteinExistence type="predicted"/>
<accession>A0A2S2CRZ3</accession>